<dbReference type="GO" id="GO:0007187">
    <property type="term" value="P:G protein-coupled receptor signaling pathway, coupled to cyclic nucleotide second messenger"/>
    <property type="evidence" value="ECO:0007669"/>
    <property type="project" value="TreeGrafter"/>
</dbReference>
<dbReference type="GO" id="GO:0004993">
    <property type="term" value="F:G protein-coupled serotonin receptor activity"/>
    <property type="evidence" value="ECO:0007669"/>
    <property type="project" value="TreeGrafter"/>
</dbReference>
<dbReference type="PANTHER" id="PTHR24247">
    <property type="entry name" value="5-HYDROXYTRYPTAMINE RECEPTOR"/>
    <property type="match status" value="1"/>
</dbReference>
<evidence type="ECO:0000256" key="2">
    <source>
        <dbReference type="ARBA" id="ARBA00022475"/>
    </source>
</evidence>
<keyword evidence="13" id="KW-1185">Reference proteome</keyword>
<reference evidence="13" key="1">
    <citation type="submission" date="2012-12" db="EMBL/GenBank/DDBJ databases">
        <authorList>
            <person name="Hellsten U."/>
            <person name="Grimwood J."/>
            <person name="Chapman J.A."/>
            <person name="Shapiro H."/>
            <person name="Aerts A."/>
            <person name="Otillar R.P."/>
            <person name="Terry A.Y."/>
            <person name="Boore J.L."/>
            <person name="Simakov O."/>
            <person name="Marletaz F."/>
            <person name="Cho S.-J."/>
            <person name="Edsinger-Gonzales E."/>
            <person name="Havlak P."/>
            <person name="Kuo D.-H."/>
            <person name="Larsson T."/>
            <person name="Lv J."/>
            <person name="Arendt D."/>
            <person name="Savage R."/>
            <person name="Osoegawa K."/>
            <person name="de Jong P."/>
            <person name="Lindberg D.R."/>
            <person name="Seaver E.C."/>
            <person name="Weisblat D.A."/>
            <person name="Putnam N.H."/>
            <person name="Grigoriev I.V."/>
            <person name="Rokhsar D.S."/>
        </authorList>
    </citation>
    <scope>NUCLEOTIDE SEQUENCE</scope>
    <source>
        <strain evidence="13">I ESC-2004</strain>
    </source>
</reference>
<dbReference type="GO" id="GO:0045202">
    <property type="term" value="C:synapse"/>
    <property type="evidence" value="ECO:0007669"/>
    <property type="project" value="GOC"/>
</dbReference>
<dbReference type="EMBL" id="KB309196">
    <property type="protein sequence ID" value="ELT95218.1"/>
    <property type="molecule type" value="Genomic_DNA"/>
</dbReference>
<evidence type="ECO:0000256" key="9">
    <source>
        <dbReference type="SAM" id="Phobius"/>
    </source>
</evidence>
<evidence type="ECO:0000313" key="13">
    <source>
        <dbReference type="Proteomes" id="UP000014760"/>
    </source>
</evidence>
<feature type="transmembrane region" description="Helical" evidence="9">
    <location>
        <begin position="6"/>
        <end position="29"/>
    </location>
</feature>
<feature type="non-terminal residue" evidence="11">
    <location>
        <position position="67"/>
    </location>
</feature>
<proteinExistence type="predicted"/>
<evidence type="ECO:0000259" key="10">
    <source>
        <dbReference type="PROSITE" id="PS50262"/>
    </source>
</evidence>
<dbReference type="PRINTS" id="PR00237">
    <property type="entry name" value="GPCRRHODOPSN"/>
</dbReference>
<dbReference type="Proteomes" id="UP000014760">
    <property type="component" value="Unassembled WGS sequence"/>
</dbReference>
<evidence type="ECO:0000256" key="6">
    <source>
        <dbReference type="ARBA" id="ARBA00023136"/>
    </source>
</evidence>
<evidence type="ECO:0000256" key="8">
    <source>
        <dbReference type="ARBA" id="ARBA00023224"/>
    </source>
</evidence>
<comment type="subcellular location">
    <subcellularLocation>
        <location evidence="1">Cell membrane</location>
        <topology evidence="1">Multi-pass membrane protein</topology>
    </subcellularLocation>
</comment>
<dbReference type="GO" id="GO:0007210">
    <property type="term" value="P:serotonin receptor signaling pathway"/>
    <property type="evidence" value="ECO:0007669"/>
    <property type="project" value="TreeGrafter"/>
</dbReference>
<dbReference type="EnsemblMetazoa" id="CapteT49180">
    <property type="protein sequence ID" value="CapteP49180"/>
    <property type="gene ID" value="CapteG49180"/>
</dbReference>
<dbReference type="HOGENOM" id="CLU_203584_0_0_1"/>
<organism evidence="11">
    <name type="scientific">Capitella teleta</name>
    <name type="common">Polychaete worm</name>
    <dbReference type="NCBI Taxonomy" id="283909"/>
    <lineage>
        <taxon>Eukaryota</taxon>
        <taxon>Metazoa</taxon>
        <taxon>Spiralia</taxon>
        <taxon>Lophotrochozoa</taxon>
        <taxon>Annelida</taxon>
        <taxon>Polychaeta</taxon>
        <taxon>Sedentaria</taxon>
        <taxon>Scolecida</taxon>
        <taxon>Capitellidae</taxon>
        <taxon>Capitella</taxon>
    </lineage>
</organism>
<dbReference type="STRING" id="283909.R7TMW9"/>
<evidence type="ECO:0000256" key="3">
    <source>
        <dbReference type="ARBA" id="ARBA00022692"/>
    </source>
</evidence>
<dbReference type="InterPro" id="IPR017452">
    <property type="entry name" value="GPCR_Rhodpsn_7TM"/>
</dbReference>
<keyword evidence="4 9" id="KW-1133">Transmembrane helix</keyword>
<evidence type="ECO:0000313" key="11">
    <source>
        <dbReference type="EMBL" id="ELT95218.1"/>
    </source>
</evidence>
<evidence type="ECO:0000313" key="12">
    <source>
        <dbReference type="EnsemblMetazoa" id="CapteP49180"/>
    </source>
</evidence>
<dbReference type="PANTHER" id="PTHR24247:SF222">
    <property type="entry name" value="5-HYDROXYTRYPTAMINE (SEROTONIN) RECEPTOR 2B, ISOFORM E"/>
    <property type="match status" value="1"/>
</dbReference>
<evidence type="ECO:0000256" key="4">
    <source>
        <dbReference type="ARBA" id="ARBA00022989"/>
    </source>
</evidence>
<dbReference type="EMBL" id="AMQN01011932">
    <property type="status" value="NOT_ANNOTATED_CDS"/>
    <property type="molecule type" value="Genomic_DNA"/>
</dbReference>
<keyword evidence="7" id="KW-0675">Receptor</keyword>
<evidence type="ECO:0000256" key="1">
    <source>
        <dbReference type="ARBA" id="ARBA00004651"/>
    </source>
</evidence>
<keyword evidence="6 9" id="KW-0472">Membrane</keyword>
<feature type="transmembrane region" description="Helical" evidence="9">
    <location>
        <begin position="41"/>
        <end position="64"/>
    </location>
</feature>
<dbReference type="AlphaFoldDB" id="R7TMW9"/>
<evidence type="ECO:0000256" key="5">
    <source>
        <dbReference type="ARBA" id="ARBA00023040"/>
    </source>
</evidence>
<dbReference type="PROSITE" id="PS50262">
    <property type="entry name" value="G_PROTEIN_RECEP_F1_2"/>
    <property type="match status" value="1"/>
</dbReference>
<keyword evidence="5" id="KW-0297">G-protein coupled receptor</keyword>
<sequence>EGTFNWGVLALTPLIAASALGNVLVCLAVCWERRLQNMTNYFLMSLAIADLLVSLLVMPIGMVVELF</sequence>
<reference evidence="11 13" key="2">
    <citation type="journal article" date="2013" name="Nature">
        <title>Insights into bilaterian evolution from three spiralian genomes.</title>
        <authorList>
            <person name="Simakov O."/>
            <person name="Marletaz F."/>
            <person name="Cho S.J."/>
            <person name="Edsinger-Gonzales E."/>
            <person name="Havlak P."/>
            <person name="Hellsten U."/>
            <person name="Kuo D.H."/>
            <person name="Larsson T."/>
            <person name="Lv J."/>
            <person name="Arendt D."/>
            <person name="Savage R."/>
            <person name="Osoegawa K."/>
            <person name="de Jong P."/>
            <person name="Grimwood J."/>
            <person name="Chapman J.A."/>
            <person name="Shapiro H."/>
            <person name="Aerts A."/>
            <person name="Otillar R.P."/>
            <person name="Terry A.Y."/>
            <person name="Boore J.L."/>
            <person name="Grigoriev I.V."/>
            <person name="Lindberg D.R."/>
            <person name="Seaver E.C."/>
            <person name="Weisblat D.A."/>
            <person name="Putnam N.H."/>
            <person name="Rokhsar D.S."/>
        </authorList>
    </citation>
    <scope>NUCLEOTIDE SEQUENCE</scope>
    <source>
        <strain evidence="11 13">I ESC-2004</strain>
    </source>
</reference>
<feature type="non-terminal residue" evidence="11">
    <location>
        <position position="1"/>
    </location>
</feature>
<name>R7TMW9_CAPTE</name>
<keyword evidence="3 9" id="KW-0812">Transmembrane</keyword>
<keyword evidence="2" id="KW-1003">Cell membrane</keyword>
<protein>
    <recommendedName>
        <fullName evidence="10">G-protein coupled receptors family 1 profile domain-containing protein</fullName>
    </recommendedName>
</protein>
<accession>R7TMW9</accession>
<dbReference type="GO" id="GO:0030594">
    <property type="term" value="F:neurotransmitter receptor activity"/>
    <property type="evidence" value="ECO:0007669"/>
    <property type="project" value="TreeGrafter"/>
</dbReference>
<dbReference type="OrthoDB" id="6358729at2759"/>
<dbReference type="InterPro" id="IPR000276">
    <property type="entry name" value="GPCR_Rhodpsn"/>
</dbReference>
<keyword evidence="8" id="KW-0807">Transducer</keyword>
<dbReference type="OMA" id="KWFASIM"/>
<gene>
    <name evidence="11" type="ORF">CAPTEDRAFT_49180</name>
</gene>
<dbReference type="GO" id="GO:0007268">
    <property type="term" value="P:chemical synaptic transmission"/>
    <property type="evidence" value="ECO:0007669"/>
    <property type="project" value="TreeGrafter"/>
</dbReference>
<dbReference type="Gene3D" id="1.20.1070.10">
    <property type="entry name" value="Rhodopsin 7-helix transmembrane proteins"/>
    <property type="match status" value="1"/>
</dbReference>
<dbReference type="SUPFAM" id="SSF81321">
    <property type="entry name" value="Family A G protein-coupled receptor-like"/>
    <property type="match status" value="1"/>
</dbReference>
<reference evidence="12" key="3">
    <citation type="submission" date="2015-06" db="UniProtKB">
        <authorList>
            <consortium name="EnsemblMetazoa"/>
        </authorList>
    </citation>
    <scope>IDENTIFICATION</scope>
</reference>
<dbReference type="GO" id="GO:0030425">
    <property type="term" value="C:dendrite"/>
    <property type="evidence" value="ECO:0007669"/>
    <property type="project" value="TreeGrafter"/>
</dbReference>
<feature type="domain" description="G-protein coupled receptors family 1 profile" evidence="10">
    <location>
        <begin position="21"/>
        <end position="67"/>
    </location>
</feature>
<dbReference type="Pfam" id="PF00001">
    <property type="entry name" value="7tm_1"/>
    <property type="match status" value="1"/>
</dbReference>
<evidence type="ECO:0000256" key="7">
    <source>
        <dbReference type="ARBA" id="ARBA00023170"/>
    </source>
</evidence>
<dbReference type="GO" id="GO:0005886">
    <property type="term" value="C:plasma membrane"/>
    <property type="evidence" value="ECO:0007669"/>
    <property type="project" value="UniProtKB-SubCell"/>
</dbReference>